<dbReference type="EMBL" id="ML769838">
    <property type="protein sequence ID" value="KAE9386912.1"/>
    <property type="molecule type" value="Genomic_DNA"/>
</dbReference>
<sequence>MFRCCYRRSSLLLGILLLARFSILCSCSLSSLFLLPRCPSLVHSFVPVPLTNFLRSSSFRIFYCS</sequence>
<evidence type="ECO:0000313" key="2">
    <source>
        <dbReference type="Proteomes" id="UP000799118"/>
    </source>
</evidence>
<dbReference type="Proteomes" id="UP000799118">
    <property type="component" value="Unassembled WGS sequence"/>
</dbReference>
<reference evidence="1" key="1">
    <citation type="journal article" date="2019" name="Environ. Microbiol.">
        <title>Fungal ecological strategies reflected in gene transcription - a case study of two litter decomposers.</title>
        <authorList>
            <person name="Barbi F."/>
            <person name="Kohler A."/>
            <person name="Barry K."/>
            <person name="Baskaran P."/>
            <person name="Daum C."/>
            <person name="Fauchery L."/>
            <person name="Ihrmark K."/>
            <person name="Kuo A."/>
            <person name="LaButti K."/>
            <person name="Lipzen A."/>
            <person name="Morin E."/>
            <person name="Grigoriev I.V."/>
            <person name="Henrissat B."/>
            <person name="Lindahl B."/>
            <person name="Martin F."/>
        </authorList>
    </citation>
    <scope>NUCLEOTIDE SEQUENCE</scope>
    <source>
        <strain evidence="1">JB14</strain>
    </source>
</reference>
<accession>A0A6A4GMA5</accession>
<gene>
    <name evidence="1" type="ORF">BT96DRAFT_502520</name>
</gene>
<dbReference type="AlphaFoldDB" id="A0A6A4GMA5"/>
<name>A0A6A4GMA5_9AGAR</name>
<proteinExistence type="predicted"/>
<evidence type="ECO:0000313" key="1">
    <source>
        <dbReference type="EMBL" id="KAE9386912.1"/>
    </source>
</evidence>
<organism evidence="1 2">
    <name type="scientific">Gymnopus androsaceus JB14</name>
    <dbReference type="NCBI Taxonomy" id="1447944"/>
    <lineage>
        <taxon>Eukaryota</taxon>
        <taxon>Fungi</taxon>
        <taxon>Dikarya</taxon>
        <taxon>Basidiomycota</taxon>
        <taxon>Agaricomycotina</taxon>
        <taxon>Agaricomycetes</taxon>
        <taxon>Agaricomycetidae</taxon>
        <taxon>Agaricales</taxon>
        <taxon>Marasmiineae</taxon>
        <taxon>Omphalotaceae</taxon>
        <taxon>Gymnopus</taxon>
    </lineage>
</organism>
<protein>
    <submittedName>
        <fullName evidence="1">Uncharacterized protein</fullName>
    </submittedName>
</protein>
<keyword evidence="2" id="KW-1185">Reference proteome</keyword>